<dbReference type="OrthoDB" id="360540at2759"/>
<sequence>MEAIFTVYCANDKTITILPACILEPGNSPGRYNSVSATVEEIANLHKIMPSATPLTAPPRGIYSFSYFAALVRQNQDIGSEDQYTVKLPLWLAVDMLFHQNSYHITGVVSENAVHEIAEALSALIQADILDNNKRYFLRLNDCSPKDSESAKMPISSLRQLVICLLTSNRARGDFEAHVMENRQGQIYLHAWDREMAQGVEFRCFVPPTVHLDNASPRMVAMSQYHWHRSFPVAAFEPRETVDVALTSAEEILEQILSTATDQGILGQLKTWGFTFDIVVKRSGRVQLVEVNPFGANSGCGSCLFHWIDDVKLLYGGKKGVEVRLLI</sequence>
<name>A0A9P8GC96_AURME</name>
<dbReference type="Pfam" id="PF07065">
    <property type="entry name" value="D123"/>
    <property type="match status" value="1"/>
</dbReference>
<dbReference type="AlphaFoldDB" id="A0A9P8GC96"/>
<protein>
    <recommendedName>
        <fullName evidence="3">Cell division cycle protein 123</fullName>
    </recommendedName>
</protein>
<dbReference type="EMBL" id="JAHFYH010000065">
    <property type="protein sequence ID" value="KAH0216273.1"/>
    <property type="molecule type" value="Genomic_DNA"/>
</dbReference>
<evidence type="ECO:0008006" key="3">
    <source>
        <dbReference type="Google" id="ProtNLM"/>
    </source>
</evidence>
<reference evidence="1" key="1">
    <citation type="journal article" date="2021" name="J Fungi (Basel)">
        <title>Virulence traits and population genomics of the black yeast Aureobasidium melanogenum.</title>
        <authorList>
            <person name="Cernosa A."/>
            <person name="Sun X."/>
            <person name="Gostincar C."/>
            <person name="Fang C."/>
            <person name="Gunde-Cimerman N."/>
            <person name="Song Z."/>
        </authorList>
    </citation>
    <scope>NUCLEOTIDE SEQUENCE</scope>
    <source>
        <strain evidence="1">EXF-8016</strain>
    </source>
</reference>
<proteinExistence type="predicted"/>
<accession>A0A9P8GC96</accession>
<dbReference type="Proteomes" id="UP000767238">
    <property type="component" value="Unassembled WGS sequence"/>
</dbReference>
<reference evidence="1" key="2">
    <citation type="submission" date="2021-08" db="EMBL/GenBank/DDBJ databases">
        <authorList>
            <person name="Gostincar C."/>
            <person name="Sun X."/>
            <person name="Song Z."/>
            <person name="Gunde-Cimerman N."/>
        </authorList>
    </citation>
    <scope>NUCLEOTIDE SEQUENCE</scope>
    <source>
        <strain evidence="1">EXF-8016</strain>
    </source>
</reference>
<gene>
    <name evidence="1" type="ORF">KCV03_g7653</name>
</gene>
<comment type="caution">
    <text evidence="1">The sequence shown here is derived from an EMBL/GenBank/DDBJ whole genome shotgun (WGS) entry which is preliminary data.</text>
</comment>
<feature type="non-terminal residue" evidence="1">
    <location>
        <position position="327"/>
    </location>
</feature>
<evidence type="ECO:0000313" key="2">
    <source>
        <dbReference type="Proteomes" id="UP000767238"/>
    </source>
</evidence>
<dbReference type="InterPro" id="IPR009772">
    <property type="entry name" value="CDC123"/>
</dbReference>
<organism evidence="1 2">
    <name type="scientific">Aureobasidium melanogenum</name>
    <name type="common">Aureobasidium pullulans var. melanogenum</name>
    <dbReference type="NCBI Taxonomy" id="46634"/>
    <lineage>
        <taxon>Eukaryota</taxon>
        <taxon>Fungi</taxon>
        <taxon>Dikarya</taxon>
        <taxon>Ascomycota</taxon>
        <taxon>Pezizomycotina</taxon>
        <taxon>Dothideomycetes</taxon>
        <taxon>Dothideomycetidae</taxon>
        <taxon>Dothideales</taxon>
        <taxon>Saccotheciaceae</taxon>
        <taxon>Aureobasidium</taxon>
    </lineage>
</organism>
<evidence type="ECO:0000313" key="1">
    <source>
        <dbReference type="EMBL" id="KAH0216273.1"/>
    </source>
</evidence>